<dbReference type="Pfam" id="PF00205">
    <property type="entry name" value="TPP_enzyme_M"/>
    <property type="match status" value="1"/>
</dbReference>
<dbReference type="Gene3D" id="3.40.50.970">
    <property type="match status" value="2"/>
</dbReference>
<accession>A0A4R3LTI5</accession>
<feature type="domain" description="Thiamine pyrophosphate enzyme N-terminal TPP-binding" evidence="9">
    <location>
        <begin position="4"/>
        <end position="119"/>
    </location>
</feature>
<evidence type="ECO:0000259" key="9">
    <source>
        <dbReference type="Pfam" id="PF02776"/>
    </source>
</evidence>
<dbReference type="GO" id="GO:0030976">
    <property type="term" value="F:thiamine pyrophosphate binding"/>
    <property type="evidence" value="ECO:0007669"/>
    <property type="project" value="InterPro"/>
</dbReference>
<evidence type="ECO:0000259" key="7">
    <source>
        <dbReference type="Pfam" id="PF00205"/>
    </source>
</evidence>
<dbReference type="InterPro" id="IPR029061">
    <property type="entry name" value="THDP-binding"/>
</dbReference>
<dbReference type="InterPro" id="IPR012000">
    <property type="entry name" value="Thiamin_PyroP_enz_cen_dom"/>
</dbReference>
<dbReference type="GO" id="GO:0000287">
    <property type="term" value="F:magnesium ion binding"/>
    <property type="evidence" value="ECO:0007669"/>
    <property type="project" value="InterPro"/>
</dbReference>
<comment type="cofactor">
    <cofactor evidence="1">
        <name>Mg(2+)</name>
        <dbReference type="ChEBI" id="CHEBI:18420"/>
    </cofactor>
</comment>
<dbReference type="AlphaFoldDB" id="A0A4R3LTI5"/>
<dbReference type="PANTHER" id="PTHR18968:SF166">
    <property type="entry name" value="2-HYDROXYACYL-COA LYASE 2"/>
    <property type="match status" value="1"/>
</dbReference>
<dbReference type="InterPro" id="IPR045229">
    <property type="entry name" value="TPP_enz"/>
</dbReference>
<reference evidence="10 11" key="1">
    <citation type="submission" date="2019-03" db="EMBL/GenBank/DDBJ databases">
        <title>Genomic Encyclopedia of Type Strains, Phase IV (KMG-IV): sequencing the most valuable type-strain genomes for metagenomic binning, comparative biology and taxonomic classification.</title>
        <authorList>
            <person name="Goeker M."/>
        </authorList>
    </citation>
    <scope>NUCLEOTIDE SEQUENCE [LARGE SCALE GENOMIC DNA]</scope>
    <source>
        <strain evidence="10 11">DSM 9035</strain>
    </source>
</reference>
<dbReference type="Pfam" id="PF02775">
    <property type="entry name" value="TPP_enzyme_C"/>
    <property type="match status" value="1"/>
</dbReference>
<dbReference type="SUPFAM" id="SSF52467">
    <property type="entry name" value="DHS-like NAD/FAD-binding domain"/>
    <property type="match status" value="1"/>
</dbReference>
<dbReference type="GO" id="GO:0003984">
    <property type="term" value="F:acetolactate synthase activity"/>
    <property type="evidence" value="ECO:0007669"/>
    <property type="project" value="TreeGrafter"/>
</dbReference>
<evidence type="ECO:0000313" key="11">
    <source>
        <dbReference type="Proteomes" id="UP000294664"/>
    </source>
</evidence>
<dbReference type="InterPro" id="IPR012001">
    <property type="entry name" value="Thiamin_PyroP_enz_TPP-bd_dom"/>
</dbReference>
<evidence type="ECO:0000256" key="5">
    <source>
        <dbReference type="ARBA" id="ARBA00023052"/>
    </source>
</evidence>
<dbReference type="CDD" id="cd02004">
    <property type="entry name" value="TPP_BZL_OCoD_HPCL"/>
    <property type="match status" value="1"/>
</dbReference>
<dbReference type="Proteomes" id="UP000294664">
    <property type="component" value="Unassembled WGS sequence"/>
</dbReference>
<comment type="similarity">
    <text evidence="3 6">Belongs to the TPP enzyme family.</text>
</comment>
<dbReference type="Gene3D" id="3.40.50.1220">
    <property type="entry name" value="TPP-binding domain"/>
    <property type="match status" value="1"/>
</dbReference>
<dbReference type="Pfam" id="PF02776">
    <property type="entry name" value="TPP_enzyme_N"/>
    <property type="match status" value="1"/>
</dbReference>
<feature type="domain" description="Thiamine pyrophosphate enzyme TPP-binding" evidence="8">
    <location>
        <begin position="397"/>
        <end position="527"/>
    </location>
</feature>
<comment type="cofactor">
    <cofactor evidence="2">
        <name>thiamine diphosphate</name>
        <dbReference type="ChEBI" id="CHEBI:58937"/>
    </cofactor>
</comment>
<keyword evidence="11" id="KW-1185">Reference proteome</keyword>
<dbReference type="EMBL" id="SMAI01000008">
    <property type="protein sequence ID" value="TCT03852.1"/>
    <property type="molecule type" value="Genomic_DNA"/>
</dbReference>
<dbReference type="RefSeq" id="WP_132032088.1">
    <property type="nucleotide sequence ID" value="NZ_SMAI01000008.1"/>
</dbReference>
<dbReference type="CDD" id="cd07035">
    <property type="entry name" value="TPP_PYR_POX_like"/>
    <property type="match status" value="1"/>
</dbReference>
<sequence>MGIRGYELVGRALAQAGADTAFFIMGGPMNDALNCARDHGVRLIDVRHEQAAALMAQAYARMRGTPGLCIGASGPGTINLTTGLANALVDCAPVVALGGASPLTEFGTGSFQEIDQLAIMRPVTKWAERVHETRRIPELIARAFREAMAGRPGPVYLDLPGDVLYGTVEEADVVWPRPLDLRPPAASAEAIASCLALLKAAKRPVLLSGSGILWSGAADRLARFVEATGIPLYTTPQGRGITREDAPGSFPLARSTAYREADLVLVLGTRLSYVFSQGKAPRFSPDATFVMINTDPEAIVSAARVDLGIVGDAGLVVDQLSQAVAGQISPDRFAPWRDRLKAIEDKKKPAAEAELSTDAVPIHPLRLCREIRDIIDPQTILVVDGQEILNYGRQSIPSHLPGHRLNSGPFGTMGVGLPFGVGAKAARPDKTVLVLHGDGSFGLNAMELDTAVRHGLPILVVISLNGGWTADPERTKPGRDLGYTRFDRMAEALGCHGEFVERPEDIRPALERGAAEVARGRTAVVNVVTDWRARAGTVSFTAHST</sequence>
<evidence type="ECO:0000256" key="3">
    <source>
        <dbReference type="ARBA" id="ARBA00007812"/>
    </source>
</evidence>
<feature type="domain" description="Thiamine pyrophosphate enzyme central" evidence="7">
    <location>
        <begin position="192"/>
        <end position="320"/>
    </location>
</feature>
<name>A0A4R3LTI5_9HYPH</name>
<dbReference type="GO" id="GO:0050660">
    <property type="term" value="F:flavin adenine dinucleotide binding"/>
    <property type="evidence" value="ECO:0007669"/>
    <property type="project" value="TreeGrafter"/>
</dbReference>
<keyword evidence="4" id="KW-0479">Metal-binding</keyword>
<dbReference type="PROSITE" id="PS00187">
    <property type="entry name" value="TPP_ENZYMES"/>
    <property type="match status" value="1"/>
</dbReference>
<dbReference type="GO" id="GO:0009097">
    <property type="term" value="P:isoleucine biosynthetic process"/>
    <property type="evidence" value="ECO:0007669"/>
    <property type="project" value="TreeGrafter"/>
</dbReference>
<keyword evidence="5 6" id="KW-0786">Thiamine pyrophosphate</keyword>
<evidence type="ECO:0000313" key="10">
    <source>
        <dbReference type="EMBL" id="TCT03852.1"/>
    </source>
</evidence>
<evidence type="ECO:0000256" key="4">
    <source>
        <dbReference type="ARBA" id="ARBA00022723"/>
    </source>
</evidence>
<dbReference type="PANTHER" id="PTHR18968">
    <property type="entry name" value="THIAMINE PYROPHOSPHATE ENZYMES"/>
    <property type="match status" value="1"/>
</dbReference>
<dbReference type="InterPro" id="IPR029035">
    <property type="entry name" value="DHS-like_NAD/FAD-binding_dom"/>
</dbReference>
<dbReference type="GO" id="GO:0005948">
    <property type="term" value="C:acetolactate synthase complex"/>
    <property type="evidence" value="ECO:0007669"/>
    <property type="project" value="TreeGrafter"/>
</dbReference>
<dbReference type="InterPro" id="IPR000399">
    <property type="entry name" value="TPP-bd_CS"/>
</dbReference>
<organism evidence="10 11">
    <name type="scientific">Aquabacter spiritensis</name>
    <dbReference type="NCBI Taxonomy" id="933073"/>
    <lineage>
        <taxon>Bacteria</taxon>
        <taxon>Pseudomonadati</taxon>
        <taxon>Pseudomonadota</taxon>
        <taxon>Alphaproteobacteria</taxon>
        <taxon>Hyphomicrobiales</taxon>
        <taxon>Xanthobacteraceae</taxon>
        <taxon>Aquabacter</taxon>
    </lineage>
</organism>
<evidence type="ECO:0000256" key="6">
    <source>
        <dbReference type="RuleBase" id="RU362132"/>
    </source>
</evidence>
<dbReference type="SUPFAM" id="SSF52518">
    <property type="entry name" value="Thiamin diphosphate-binding fold (THDP-binding)"/>
    <property type="match status" value="2"/>
</dbReference>
<evidence type="ECO:0000259" key="8">
    <source>
        <dbReference type="Pfam" id="PF02775"/>
    </source>
</evidence>
<dbReference type="InterPro" id="IPR011766">
    <property type="entry name" value="TPP_enzyme_TPP-bd"/>
</dbReference>
<protein>
    <submittedName>
        <fullName evidence="10">Acetolactate synthase-1/2/3 large subunit</fullName>
    </submittedName>
</protein>
<evidence type="ECO:0000256" key="2">
    <source>
        <dbReference type="ARBA" id="ARBA00001964"/>
    </source>
</evidence>
<dbReference type="FunFam" id="3.40.50.970:FF:000007">
    <property type="entry name" value="Acetolactate synthase"/>
    <property type="match status" value="1"/>
</dbReference>
<evidence type="ECO:0000256" key="1">
    <source>
        <dbReference type="ARBA" id="ARBA00001946"/>
    </source>
</evidence>
<dbReference type="GO" id="GO:0009099">
    <property type="term" value="P:L-valine biosynthetic process"/>
    <property type="evidence" value="ECO:0007669"/>
    <property type="project" value="TreeGrafter"/>
</dbReference>
<dbReference type="OrthoDB" id="4494979at2"/>
<gene>
    <name evidence="10" type="ORF">EDC64_10817</name>
</gene>
<proteinExistence type="inferred from homology"/>
<comment type="caution">
    <text evidence="10">The sequence shown here is derived from an EMBL/GenBank/DDBJ whole genome shotgun (WGS) entry which is preliminary data.</text>
</comment>